<feature type="transmembrane region" description="Helical" evidence="5">
    <location>
        <begin position="434"/>
        <end position="455"/>
    </location>
</feature>
<keyword evidence="2 5" id="KW-0812">Transmembrane</keyword>
<accession>A0A6A6AQY6</accession>
<dbReference type="GO" id="GO:0016020">
    <property type="term" value="C:membrane"/>
    <property type="evidence" value="ECO:0007669"/>
    <property type="project" value="UniProtKB-SubCell"/>
</dbReference>
<dbReference type="EMBL" id="ML977499">
    <property type="protein sequence ID" value="KAF2133257.1"/>
    <property type="molecule type" value="Genomic_DNA"/>
</dbReference>
<keyword evidence="7" id="KW-1185">Reference proteome</keyword>
<comment type="subcellular location">
    <subcellularLocation>
        <location evidence="1">Membrane</location>
        <topology evidence="1">Multi-pass membrane protein</topology>
    </subcellularLocation>
</comment>
<evidence type="ECO:0000313" key="6">
    <source>
        <dbReference type="EMBL" id="KAF2133257.1"/>
    </source>
</evidence>
<evidence type="ECO:0000313" key="7">
    <source>
        <dbReference type="Proteomes" id="UP000799771"/>
    </source>
</evidence>
<dbReference type="SUPFAM" id="SSF144083">
    <property type="entry name" value="Magnesium transport protein CorA, transmembrane region"/>
    <property type="match status" value="1"/>
</dbReference>
<evidence type="ECO:0008006" key="8">
    <source>
        <dbReference type="Google" id="ProtNLM"/>
    </source>
</evidence>
<keyword evidence="4 5" id="KW-0472">Membrane</keyword>
<evidence type="ECO:0000256" key="2">
    <source>
        <dbReference type="ARBA" id="ARBA00022692"/>
    </source>
</evidence>
<name>A0A6A6AQY6_9PLEO</name>
<dbReference type="AlphaFoldDB" id="A0A6A6AQY6"/>
<dbReference type="RefSeq" id="XP_033527644.1">
    <property type="nucleotide sequence ID" value="XM_033667385.1"/>
</dbReference>
<protein>
    <recommendedName>
        <fullName evidence="8">Cora-domain-containing protein</fullName>
    </recommendedName>
</protein>
<evidence type="ECO:0000256" key="4">
    <source>
        <dbReference type="ARBA" id="ARBA00023136"/>
    </source>
</evidence>
<reference evidence="6" key="1">
    <citation type="journal article" date="2020" name="Stud. Mycol.">
        <title>101 Dothideomycetes genomes: a test case for predicting lifestyles and emergence of pathogens.</title>
        <authorList>
            <person name="Haridas S."/>
            <person name="Albert R."/>
            <person name="Binder M."/>
            <person name="Bloem J."/>
            <person name="Labutti K."/>
            <person name="Salamov A."/>
            <person name="Andreopoulos B."/>
            <person name="Baker S."/>
            <person name="Barry K."/>
            <person name="Bills G."/>
            <person name="Bluhm B."/>
            <person name="Cannon C."/>
            <person name="Castanera R."/>
            <person name="Culley D."/>
            <person name="Daum C."/>
            <person name="Ezra D."/>
            <person name="Gonzalez J."/>
            <person name="Henrissat B."/>
            <person name="Kuo A."/>
            <person name="Liang C."/>
            <person name="Lipzen A."/>
            <person name="Lutzoni F."/>
            <person name="Magnuson J."/>
            <person name="Mondo S."/>
            <person name="Nolan M."/>
            <person name="Ohm R."/>
            <person name="Pangilinan J."/>
            <person name="Park H.-J."/>
            <person name="Ramirez L."/>
            <person name="Alfaro M."/>
            <person name="Sun H."/>
            <person name="Tritt A."/>
            <person name="Yoshinaga Y."/>
            <person name="Zwiers L.-H."/>
            <person name="Turgeon B."/>
            <person name="Goodwin S."/>
            <person name="Spatafora J."/>
            <person name="Crous P."/>
            <person name="Grigoriev I."/>
        </authorList>
    </citation>
    <scope>NUCLEOTIDE SEQUENCE</scope>
    <source>
        <strain evidence="6">CBS 119687</strain>
    </source>
</reference>
<sequence length="510" mass="58236">MGTILVDSPFYLTPVAQHDAPLQDSPTFLSSESRAIDILYRKVDEKYRISYRADQVKTAQELCDILERTLVSSTTPMPGTHSLDRIYCENNWPFARSVLCRRFVKGLFNSPSAQPQPQPQPLPLKAQEDRALMNFQMFLNSSARRKELEFSYFGLGCTSNSVVMLGKQRLLYLFGFDWVAVPQGSDDQNAHLKILKTASGKKFIVRRRTCVASILKMKTTEALTKTPFFPSSWASDTTLLHRRTLILFNEFHSSSDGIAFQNWLTDPELWHVSSDSNTCEDNEATAALFTYRLTCKIWERVVQDWKNVIDRCSEHIRASELRVLDKDIDIDSLQELAQDTWRDTLDWSTLCQLMVIQRRCILDAQDYLNQLSKAAGAQTTSEEANLARFVEDLEEMKIILSENFPKRGQSISDLVFNIIGVRNAQAAERYSKEVGAVTWITFIFFPLIAVSGMFGMNVDLLADNPPIKWYFIIAIPATSLVLIVAILIRSRKWIRMRLSRPRRKVTKGSG</sequence>
<dbReference type="Proteomes" id="UP000799771">
    <property type="component" value="Unassembled WGS sequence"/>
</dbReference>
<organism evidence="6 7">
    <name type="scientific">Dothidotthia symphoricarpi CBS 119687</name>
    <dbReference type="NCBI Taxonomy" id="1392245"/>
    <lineage>
        <taxon>Eukaryota</taxon>
        <taxon>Fungi</taxon>
        <taxon>Dikarya</taxon>
        <taxon>Ascomycota</taxon>
        <taxon>Pezizomycotina</taxon>
        <taxon>Dothideomycetes</taxon>
        <taxon>Pleosporomycetidae</taxon>
        <taxon>Pleosporales</taxon>
        <taxon>Dothidotthiaceae</taxon>
        <taxon>Dothidotthia</taxon>
    </lineage>
</organism>
<feature type="transmembrane region" description="Helical" evidence="5">
    <location>
        <begin position="467"/>
        <end position="488"/>
    </location>
</feature>
<proteinExistence type="predicted"/>
<dbReference type="Gene3D" id="1.20.58.340">
    <property type="entry name" value="Magnesium transport protein CorA, transmembrane region"/>
    <property type="match status" value="1"/>
</dbReference>
<dbReference type="OrthoDB" id="195446at2759"/>
<dbReference type="Pfam" id="PF01544">
    <property type="entry name" value="CorA"/>
    <property type="match status" value="1"/>
</dbReference>
<keyword evidence="3 5" id="KW-1133">Transmembrane helix</keyword>
<dbReference type="InterPro" id="IPR002523">
    <property type="entry name" value="MgTranspt_CorA/ZnTranspt_ZntB"/>
</dbReference>
<dbReference type="GO" id="GO:0046873">
    <property type="term" value="F:metal ion transmembrane transporter activity"/>
    <property type="evidence" value="ECO:0007669"/>
    <property type="project" value="InterPro"/>
</dbReference>
<evidence type="ECO:0000256" key="3">
    <source>
        <dbReference type="ARBA" id="ARBA00022989"/>
    </source>
</evidence>
<gene>
    <name evidence="6" type="ORF">P153DRAFT_363472</name>
</gene>
<dbReference type="InterPro" id="IPR045863">
    <property type="entry name" value="CorA_TM1_TM2"/>
</dbReference>
<evidence type="ECO:0000256" key="1">
    <source>
        <dbReference type="ARBA" id="ARBA00004141"/>
    </source>
</evidence>
<evidence type="ECO:0000256" key="5">
    <source>
        <dbReference type="SAM" id="Phobius"/>
    </source>
</evidence>
<dbReference type="GeneID" id="54407817"/>